<evidence type="ECO:0000259" key="1">
    <source>
        <dbReference type="Pfam" id="PF09588"/>
    </source>
</evidence>
<feature type="domain" description="YqaJ viral recombinase" evidence="1">
    <location>
        <begin position="204"/>
        <end position="342"/>
    </location>
</feature>
<dbReference type="NCBIfam" id="TIGR03033">
    <property type="entry name" value="phage_rel_nuc"/>
    <property type="match status" value="1"/>
</dbReference>
<dbReference type="InterPro" id="IPR017482">
    <property type="entry name" value="Lambda-type_endonuclease"/>
</dbReference>
<organism evidence="2 3">
    <name type="scientific">Linum tenue</name>
    <dbReference type="NCBI Taxonomy" id="586396"/>
    <lineage>
        <taxon>Eukaryota</taxon>
        <taxon>Viridiplantae</taxon>
        <taxon>Streptophyta</taxon>
        <taxon>Embryophyta</taxon>
        <taxon>Tracheophyta</taxon>
        <taxon>Spermatophyta</taxon>
        <taxon>Magnoliopsida</taxon>
        <taxon>eudicotyledons</taxon>
        <taxon>Gunneridae</taxon>
        <taxon>Pentapetalae</taxon>
        <taxon>rosids</taxon>
        <taxon>fabids</taxon>
        <taxon>Malpighiales</taxon>
        <taxon>Linaceae</taxon>
        <taxon>Linum</taxon>
    </lineage>
</organism>
<keyword evidence="3" id="KW-1185">Reference proteome</keyword>
<dbReference type="InterPro" id="IPR051703">
    <property type="entry name" value="NF-kappa-B_Signaling_Reg"/>
</dbReference>
<dbReference type="GO" id="GO:0006281">
    <property type="term" value="P:DNA repair"/>
    <property type="evidence" value="ECO:0007669"/>
    <property type="project" value="UniProtKB-ARBA"/>
</dbReference>
<gene>
    <name evidence="2" type="ORF">LITE_LOCUS25575</name>
</gene>
<dbReference type="PANTHER" id="PTHR46609:SF6">
    <property type="entry name" value="EXONUCLEASE, PHAGE-TYPE_RECB, C-TERMINAL DOMAIN-CONTAINING PROTEIN-RELATED"/>
    <property type="match status" value="1"/>
</dbReference>
<dbReference type="EMBL" id="CAMGYJ010000006">
    <property type="protein sequence ID" value="CAI0437769.1"/>
    <property type="molecule type" value="Genomic_DNA"/>
</dbReference>
<dbReference type="Gene3D" id="3.90.320.10">
    <property type="match status" value="1"/>
</dbReference>
<proteinExistence type="predicted"/>
<dbReference type="InterPro" id="IPR019080">
    <property type="entry name" value="YqaJ_viral_recombinase"/>
</dbReference>
<dbReference type="AlphaFoldDB" id="A0AAV0LT82"/>
<dbReference type="SUPFAM" id="SSF52980">
    <property type="entry name" value="Restriction endonuclease-like"/>
    <property type="match status" value="1"/>
</dbReference>
<dbReference type="InterPro" id="IPR011604">
    <property type="entry name" value="PDDEXK-like_dom_sf"/>
</dbReference>
<comment type="caution">
    <text evidence="2">The sequence shown here is derived from an EMBL/GenBank/DDBJ whole genome shotgun (WGS) entry which is preliminary data.</text>
</comment>
<dbReference type="Proteomes" id="UP001154282">
    <property type="component" value="Unassembled WGS sequence"/>
</dbReference>
<accession>A0AAV0LT82</accession>
<protein>
    <recommendedName>
        <fullName evidence="1">YqaJ viral recombinase domain-containing protein</fullName>
    </recommendedName>
</protein>
<name>A0AAV0LT82_9ROSI</name>
<dbReference type="PANTHER" id="PTHR46609">
    <property type="entry name" value="EXONUCLEASE, PHAGE-TYPE/RECB, C-TERMINAL DOMAIN-CONTAINING PROTEIN"/>
    <property type="match status" value="1"/>
</dbReference>
<dbReference type="Pfam" id="PF09588">
    <property type="entry name" value="YqaJ"/>
    <property type="match status" value="1"/>
</dbReference>
<dbReference type="InterPro" id="IPR011335">
    <property type="entry name" value="Restrct_endonuc-II-like"/>
</dbReference>
<sequence length="441" mass="50393">MKYRIVVVSDCLFIFLCSQYEQSKCYRRRRRIETVKPKALQKFCCLLTDFPMELVLNRIHVSSPRSRASLSSVNVKALSFIPLPAEKKNSSNQKFLSEVGFASFSFKLSIFVGRGFHQNRVTANSLILFAMTNNCITRVNHIHHKRVTRLATTISSSATNSYTNLSSCRFFTCSPPLISRTPSFKPLVLSACITQSDAPQRSEEWFALRKDKLTTSTFSTALGFWKGKRRPELWHEKVFAAEVEFVQASKNAMEWGVLNESLAIERYRSITGREVSSLGFAVHAQEKLDWLGASPDGLLGCFPEGGILEVKCPYNKGKPEQGLPWSTMPFYYMPQVQGQLEIMDREWADLYCWMPNGSTIFRVPRDRDYWELMCGMLKEFWWENVIPAREALEAGKEREADSYMPASTHKQTGLAISKSIKLAAQCKLQCREIAGHVEFFR</sequence>
<reference evidence="2" key="1">
    <citation type="submission" date="2022-08" db="EMBL/GenBank/DDBJ databases">
        <authorList>
            <person name="Gutierrez-Valencia J."/>
        </authorList>
    </citation>
    <scope>NUCLEOTIDE SEQUENCE</scope>
</reference>
<dbReference type="CDD" id="cd22343">
    <property type="entry name" value="PDDEXK_lambda_exonuclease-like"/>
    <property type="match status" value="1"/>
</dbReference>
<evidence type="ECO:0000313" key="2">
    <source>
        <dbReference type="EMBL" id="CAI0437769.1"/>
    </source>
</evidence>
<evidence type="ECO:0000313" key="3">
    <source>
        <dbReference type="Proteomes" id="UP001154282"/>
    </source>
</evidence>